<feature type="transmembrane region" description="Helical" evidence="6">
    <location>
        <begin position="177"/>
        <end position="200"/>
    </location>
</feature>
<keyword evidence="4 6" id="KW-1133">Transmembrane helix</keyword>
<comment type="caution">
    <text evidence="8">The sequence shown here is derived from an EMBL/GenBank/DDBJ whole genome shotgun (WGS) entry which is preliminary data.</text>
</comment>
<feature type="transmembrane region" description="Helical" evidence="6">
    <location>
        <begin position="6"/>
        <end position="23"/>
    </location>
</feature>
<keyword evidence="2" id="KW-1003">Cell membrane</keyword>
<evidence type="ECO:0000259" key="7">
    <source>
        <dbReference type="Pfam" id="PF01895"/>
    </source>
</evidence>
<feature type="domain" description="PhoU" evidence="7">
    <location>
        <begin position="353"/>
        <end position="436"/>
    </location>
</feature>
<dbReference type="GO" id="GO:0044341">
    <property type="term" value="P:sodium-dependent phosphate transport"/>
    <property type="evidence" value="ECO:0007669"/>
    <property type="project" value="InterPro"/>
</dbReference>
<evidence type="ECO:0000256" key="1">
    <source>
        <dbReference type="ARBA" id="ARBA00004651"/>
    </source>
</evidence>
<proteinExistence type="predicted"/>
<keyword evidence="3 6" id="KW-0812">Transmembrane</keyword>
<keyword evidence="5 6" id="KW-0472">Membrane</keyword>
<feature type="transmembrane region" description="Helical" evidence="6">
    <location>
        <begin position="135"/>
        <end position="156"/>
    </location>
</feature>
<keyword evidence="9" id="KW-1185">Reference proteome</keyword>
<dbReference type="InterPro" id="IPR026022">
    <property type="entry name" value="PhoU_dom"/>
</dbReference>
<dbReference type="NCBIfam" id="NF037997">
    <property type="entry name" value="Na_Pi_symport"/>
    <property type="match status" value="1"/>
</dbReference>
<dbReference type="EMBL" id="JAHCVJ010000011">
    <property type="protein sequence ID" value="MBT0666403.1"/>
    <property type="molecule type" value="Genomic_DNA"/>
</dbReference>
<dbReference type="Pfam" id="PF02690">
    <property type="entry name" value="Na_Pi_cotrans"/>
    <property type="match status" value="2"/>
</dbReference>
<evidence type="ECO:0000256" key="6">
    <source>
        <dbReference type="SAM" id="Phobius"/>
    </source>
</evidence>
<evidence type="ECO:0000256" key="5">
    <source>
        <dbReference type="ARBA" id="ARBA00023136"/>
    </source>
</evidence>
<dbReference type="SUPFAM" id="SSF109755">
    <property type="entry name" value="PhoU-like"/>
    <property type="match status" value="1"/>
</dbReference>
<organism evidence="8 9">
    <name type="scientific">Geoanaerobacter pelophilus</name>
    <dbReference type="NCBI Taxonomy" id="60036"/>
    <lineage>
        <taxon>Bacteria</taxon>
        <taxon>Pseudomonadati</taxon>
        <taxon>Thermodesulfobacteriota</taxon>
        <taxon>Desulfuromonadia</taxon>
        <taxon>Geobacterales</taxon>
        <taxon>Geobacteraceae</taxon>
        <taxon>Geoanaerobacter</taxon>
    </lineage>
</organism>
<dbReference type="GO" id="GO:0005436">
    <property type="term" value="F:sodium:phosphate symporter activity"/>
    <property type="evidence" value="ECO:0007669"/>
    <property type="project" value="InterPro"/>
</dbReference>
<dbReference type="Gene3D" id="1.20.58.220">
    <property type="entry name" value="Phosphate transport system protein phou homolog 2, domain 2"/>
    <property type="match status" value="1"/>
</dbReference>
<dbReference type="InterPro" id="IPR003841">
    <property type="entry name" value="Na/Pi_transpt"/>
</dbReference>
<dbReference type="Proteomes" id="UP000811899">
    <property type="component" value="Unassembled WGS sequence"/>
</dbReference>
<evidence type="ECO:0000256" key="3">
    <source>
        <dbReference type="ARBA" id="ARBA00022692"/>
    </source>
</evidence>
<dbReference type="RefSeq" id="WP_214173176.1">
    <property type="nucleotide sequence ID" value="NZ_JAHCVJ010000011.1"/>
</dbReference>
<dbReference type="Pfam" id="PF01895">
    <property type="entry name" value="PhoU"/>
    <property type="match status" value="1"/>
</dbReference>
<dbReference type="PANTHER" id="PTHR10010:SF46">
    <property type="entry name" value="SODIUM-DEPENDENT PHOSPHATE TRANSPORT PROTEIN 2B"/>
    <property type="match status" value="1"/>
</dbReference>
<feature type="transmembrane region" description="Helical" evidence="6">
    <location>
        <begin position="68"/>
        <end position="90"/>
    </location>
</feature>
<dbReference type="AlphaFoldDB" id="A0AAW4L673"/>
<evidence type="ECO:0000313" key="9">
    <source>
        <dbReference type="Proteomes" id="UP000811899"/>
    </source>
</evidence>
<evidence type="ECO:0000313" key="8">
    <source>
        <dbReference type="EMBL" id="MBT0666403.1"/>
    </source>
</evidence>
<dbReference type="GO" id="GO:0005886">
    <property type="term" value="C:plasma membrane"/>
    <property type="evidence" value="ECO:0007669"/>
    <property type="project" value="UniProtKB-SubCell"/>
</dbReference>
<reference evidence="8 9" key="1">
    <citation type="submission" date="2021-05" db="EMBL/GenBank/DDBJ databases">
        <title>The draft genome of Geobacter pelophilus DSM 12255.</title>
        <authorList>
            <person name="Xu Z."/>
            <person name="Masuda Y."/>
            <person name="Itoh H."/>
            <person name="Senoo K."/>
        </authorList>
    </citation>
    <scope>NUCLEOTIDE SEQUENCE [LARGE SCALE GENOMIC DNA]</scope>
    <source>
        <strain evidence="8 9">DSM 12255</strain>
    </source>
</reference>
<gene>
    <name evidence="8" type="ORF">KI809_19010</name>
</gene>
<dbReference type="PANTHER" id="PTHR10010">
    <property type="entry name" value="SOLUTE CARRIER FAMILY 34 SODIUM PHOSPHATE , MEMBER 2-RELATED"/>
    <property type="match status" value="1"/>
</dbReference>
<feature type="transmembrane region" description="Helical" evidence="6">
    <location>
        <begin position="292"/>
        <end position="310"/>
    </location>
</feature>
<feature type="transmembrane region" description="Helical" evidence="6">
    <location>
        <begin position="212"/>
        <end position="229"/>
    </location>
</feature>
<accession>A0AAW4L673</accession>
<evidence type="ECO:0000256" key="4">
    <source>
        <dbReference type="ARBA" id="ARBA00022989"/>
    </source>
</evidence>
<name>A0AAW4L673_9BACT</name>
<comment type="subcellular location">
    <subcellularLocation>
        <location evidence="1">Cell membrane</location>
        <topology evidence="1">Multi-pass membrane protein</topology>
    </subcellularLocation>
</comment>
<feature type="transmembrane region" description="Helical" evidence="6">
    <location>
        <begin position="102"/>
        <end position="123"/>
    </location>
</feature>
<protein>
    <submittedName>
        <fullName evidence="8">Na/Pi cotransporter family protein</fullName>
    </submittedName>
</protein>
<sequence>MPYASLWEALGGLGIFILGMKLMSEGLQKVAGEKIRSFLEKLTGTRLSSVFIGSCLSASLQSSSAASILVIGFINAGLLSLYQALAVMLGTGIGTTIAIQFIAFRVSIIAQPLVFIGAVLKFFCRRRRWVYAGDLLLGAGLVFLGLQIMELGFVPFTEKAIGAGLHQVQFPWRLVSVLLGAAISFMLQSGSAAVGVVIALTGSGLVPFDNGFLMVVGEVLGTTLIAAIATISGSSVAKRTVFIYLLINLSAIMLVVLFPNAFRSLIVQITPGGYDPIISPSSIPRLLANSHTLFSVCTMIFFLPLLGFFVRSSKSMLPGGRQKGNDFEACCKFIDSRVLNTPSLAMLQAKNELQRMTEITVSMYDDAIEQFFRFDAKRAIRIRNKEETLDLLQREISSFLVRLSQQPLSTETALSIPTMLTVVNILEHIGDQNEIIVGSLLKKKENKILFSSEAMAELKNLSVRVGDLVHLALLNSESFSESSIADARALKDEIDTLQEFMHNSHIRRLSEGKCTILAGVAYSDIIVSFDKIAEYAFSIIKQAKRLSNE</sequence>
<evidence type="ECO:0000256" key="2">
    <source>
        <dbReference type="ARBA" id="ARBA00022475"/>
    </source>
</evidence>
<feature type="transmembrane region" description="Helical" evidence="6">
    <location>
        <begin position="241"/>
        <end position="262"/>
    </location>
</feature>
<dbReference type="InterPro" id="IPR038078">
    <property type="entry name" value="PhoU-like_sf"/>
</dbReference>